<accession>A0A6J4ULD6</accession>
<dbReference type="AlphaFoldDB" id="A0A6J4ULD6"/>
<evidence type="ECO:0000256" key="1">
    <source>
        <dbReference type="SAM" id="MobiDB-lite"/>
    </source>
</evidence>
<sequence>MRQLPSARTGVGWRPGKALDRAELDPLRPGGPNGAMAPGDRHHAGGGGAGAAEGGRGGSGGDLAGSGKATSLVVTATTDQGRATIGPASPHLRGAATGTQLGTP</sequence>
<feature type="region of interest" description="Disordered" evidence="1">
    <location>
        <begin position="1"/>
        <end position="104"/>
    </location>
</feature>
<name>A0A6J4ULD6_9BACT</name>
<organism evidence="2">
    <name type="scientific">uncultured Thermomicrobiales bacterium</name>
    <dbReference type="NCBI Taxonomy" id="1645740"/>
    <lineage>
        <taxon>Bacteria</taxon>
        <taxon>Pseudomonadati</taxon>
        <taxon>Thermomicrobiota</taxon>
        <taxon>Thermomicrobia</taxon>
        <taxon>Thermomicrobiales</taxon>
        <taxon>environmental samples</taxon>
    </lineage>
</organism>
<proteinExistence type="predicted"/>
<evidence type="ECO:0000313" key="2">
    <source>
        <dbReference type="EMBL" id="CAA9550951.1"/>
    </source>
</evidence>
<feature type="compositionally biased region" description="Polar residues" evidence="1">
    <location>
        <begin position="68"/>
        <end position="81"/>
    </location>
</feature>
<gene>
    <name evidence="2" type="ORF">AVDCRST_MAG59-1751</name>
</gene>
<feature type="compositionally biased region" description="Basic and acidic residues" evidence="1">
    <location>
        <begin position="17"/>
        <end position="26"/>
    </location>
</feature>
<protein>
    <submittedName>
        <fullName evidence="2">Uncharacterized protein</fullName>
    </submittedName>
</protein>
<dbReference type="EMBL" id="CADCWF010000110">
    <property type="protein sequence ID" value="CAA9550951.1"/>
    <property type="molecule type" value="Genomic_DNA"/>
</dbReference>
<reference evidence="2" key="1">
    <citation type="submission" date="2020-02" db="EMBL/GenBank/DDBJ databases">
        <authorList>
            <person name="Meier V. D."/>
        </authorList>
    </citation>
    <scope>NUCLEOTIDE SEQUENCE</scope>
    <source>
        <strain evidence="2">AVDCRST_MAG59</strain>
    </source>
</reference>
<feature type="compositionally biased region" description="Gly residues" evidence="1">
    <location>
        <begin position="45"/>
        <end position="64"/>
    </location>
</feature>